<accession>A0A1Q9HFK5</accession>
<dbReference type="Pfam" id="PF00672">
    <property type="entry name" value="HAMP"/>
    <property type="match status" value="1"/>
</dbReference>
<dbReference type="Proteomes" id="UP000186313">
    <property type="component" value="Unassembled WGS sequence"/>
</dbReference>
<dbReference type="Pfam" id="PF00015">
    <property type="entry name" value="MCPsignal"/>
    <property type="match status" value="1"/>
</dbReference>
<dbReference type="PROSITE" id="PS50111">
    <property type="entry name" value="CHEMOTAXIS_TRANSDUC_2"/>
    <property type="match status" value="1"/>
</dbReference>
<organism evidence="7 8">
    <name type="scientific">Vibrio panuliri</name>
    <dbReference type="NCBI Taxonomy" id="1381081"/>
    <lineage>
        <taxon>Bacteria</taxon>
        <taxon>Pseudomonadati</taxon>
        <taxon>Pseudomonadota</taxon>
        <taxon>Gammaproteobacteria</taxon>
        <taxon>Vibrionales</taxon>
        <taxon>Vibrionaceae</taxon>
        <taxon>Vibrio</taxon>
    </lineage>
</organism>
<dbReference type="InterPro" id="IPR004089">
    <property type="entry name" value="MCPsignal_dom"/>
</dbReference>
<proteinExistence type="inferred from homology"/>
<sequence>MLIVSITWLEVTSSHQVADEIRNDDVPEVVGYLMLLDEAGDVYRDATGVVIGTEGALNDYYRNKDEFSRVLADVKKLEQDKPQDLANITEIAQYMENFTSQFERNVLPELNNGGSLEKAIEALRISYQANLIPIEQILDKVSKDEIEGSQLALTTLTTSFDTIEMTIMLLSILAIATTGGVAYWLSSSITKRLTVLDQAAQKVARGDLTSVDIRDHSGDELASLADSINTMQNSLRTLVGSINNVTSEVKTVASELTSVSADLVKGASEQADKAQLIATASEELSQTIAEVAHQSTTTFEQARSSEGVATSGRDVIVEMVASIEQVSAQMEEMSSQMSTLGSHGERIGSVIKVIEDIAAQTNLLALNAAIEAARAGEFGRGFAVVADEVRALAERTTKATQEVAGIIQAIQVGTQEAVTYTEDNRRLVEIGVSQSAGAVGALEEIVGGASSVQSMINSIATAAEQQTAVTREITADITLISDISNSSLKLAGDSSTDIQRLNDKVEELETIMGKFRLG</sequence>
<feature type="domain" description="Methyl-accepting transducer" evidence="5">
    <location>
        <begin position="245"/>
        <end position="481"/>
    </location>
</feature>
<dbReference type="EMBL" id="MJMJ01000023">
    <property type="protein sequence ID" value="OLQ88491.1"/>
    <property type="molecule type" value="Genomic_DNA"/>
</dbReference>
<comment type="subcellular location">
    <subcellularLocation>
        <location evidence="1">Membrane</location>
    </subcellularLocation>
</comment>
<dbReference type="GO" id="GO:0016020">
    <property type="term" value="C:membrane"/>
    <property type="evidence" value="ECO:0007669"/>
    <property type="project" value="UniProtKB-SubCell"/>
</dbReference>
<dbReference type="SUPFAM" id="SSF58104">
    <property type="entry name" value="Methyl-accepting chemotaxis protein (MCP) signaling domain"/>
    <property type="match status" value="1"/>
</dbReference>
<evidence type="ECO:0000256" key="2">
    <source>
        <dbReference type="ARBA" id="ARBA00023224"/>
    </source>
</evidence>
<evidence type="ECO:0000259" key="6">
    <source>
        <dbReference type="PROSITE" id="PS50885"/>
    </source>
</evidence>
<comment type="similarity">
    <text evidence="3">Belongs to the methyl-accepting chemotaxis (MCP) protein family.</text>
</comment>
<dbReference type="SMART" id="SM00283">
    <property type="entry name" value="MA"/>
    <property type="match status" value="1"/>
</dbReference>
<evidence type="ECO:0000259" key="5">
    <source>
        <dbReference type="PROSITE" id="PS50111"/>
    </source>
</evidence>
<dbReference type="AlphaFoldDB" id="A0A1Q9HFK5"/>
<dbReference type="SMART" id="SM00304">
    <property type="entry name" value="HAMP"/>
    <property type="match status" value="1"/>
</dbReference>
<dbReference type="InterPro" id="IPR003660">
    <property type="entry name" value="HAMP_dom"/>
</dbReference>
<evidence type="ECO:0000256" key="3">
    <source>
        <dbReference type="ARBA" id="ARBA00029447"/>
    </source>
</evidence>
<dbReference type="CDD" id="cd11386">
    <property type="entry name" value="MCP_signal"/>
    <property type="match status" value="1"/>
</dbReference>
<dbReference type="Gene3D" id="1.10.287.950">
    <property type="entry name" value="Methyl-accepting chemotaxis protein"/>
    <property type="match status" value="1"/>
</dbReference>
<dbReference type="CDD" id="cd06225">
    <property type="entry name" value="HAMP"/>
    <property type="match status" value="1"/>
</dbReference>
<dbReference type="GO" id="GO:0007165">
    <property type="term" value="P:signal transduction"/>
    <property type="evidence" value="ECO:0007669"/>
    <property type="project" value="UniProtKB-KW"/>
</dbReference>
<dbReference type="PANTHER" id="PTHR32089:SF112">
    <property type="entry name" value="LYSOZYME-LIKE PROTEIN-RELATED"/>
    <property type="match status" value="1"/>
</dbReference>
<reference evidence="7 8" key="1">
    <citation type="submission" date="2016-09" db="EMBL/GenBank/DDBJ databases">
        <title>Genomic Taxonomy of the Vibrionaceae.</title>
        <authorList>
            <person name="Gonzalez-Castillo A."/>
            <person name="Gomez-Gil B."/>
            <person name="Enciso-Ibarra K."/>
        </authorList>
    </citation>
    <scope>NUCLEOTIDE SEQUENCE [LARGE SCALE GENOMIC DNA]</scope>
    <source>
        <strain evidence="7 8">CAIM 703</strain>
    </source>
</reference>
<feature type="domain" description="HAMP" evidence="6">
    <location>
        <begin position="187"/>
        <end position="240"/>
    </location>
</feature>
<dbReference type="GO" id="GO:0006935">
    <property type="term" value="P:chemotaxis"/>
    <property type="evidence" value="ECO:0007669"/>
    <property type="project" value="UniProtKB-ARBA"/>
</dbReference>
<gene>
    <name evidence="7" type="ORF">BIY22_08100</name>
</gene>
<keyword evidence="2 4" id="KW-0807">Transducer</keyword>
<evidence type="ECO:0000256" key="1">
    <source>
        <dbReference type="ARBA" id="ARBA00004370"/>
    </source>
</evidence>
<dbReference type="STRING" id="1381081.BIY22_08100"/>
<name>A0A1Q9HFK5_9VIBR</name>
<evidence type="ECO:0000256" key="4">
    <source>
        <dbReference type="PROSITE-ProRule" id="PRU00284"/>
    </source>
</evidence>
<dbReference type="PROSITE" id="PS50885">
    <property type="entry name" value="HAMP"/>
    <property type="match status" value="1"/>
</dbReference>
<dbReference type="FunFam" id="1.10.287.950:FF:000001">
    <property type="entry name" value="Methyl-accepting chemotaxis sensory transducer"/>
    <property type="match status" value="1"/>
</dbReference>
<dbReference type="OrthoDB" id="9177152at2"/>
<comment type="caution">
    <text evidence="7">The sequence shown here is derived from an EMBL/GenBank/DDBJ whole genome shotgun (WGS) entry which is preliminary data.</text>
</comment>
<dbReference type="PANTHER" id="PTHR32089">
    <property type="entry name" value="METHYL-ACCEPTING CHEMOTAXIS PROTEIN MCPB"/>
    <property type="match status" value="1"/>
</dbReference>
<evidence type="ECO:0000313" key="7">
    <source>
        <dbReference type="EMBL" id="OLQ88491.1"/>
    </source>
</evidence>
<evidence type="ECO:0000313" key="8">
    <source>
        <dbReference type="Proteomes" id="UP000186313"/>
    </source>
</evidence>
<protein>
    <submittedName>
        <fullName evidence="7">Chemotaxis protein</fullName>
    </submittedName>
</protein>